<comment type="caution">
    <text evidence="1">The sequence shown here is derived from an EMBL/GenBank/DDBJ whole genome shotgun (WGS) entry which is preliminary data.</text>
</comment>
<gene>
    <name evidence="1" type="ORF">FHX37_2815</name>
</gene>
<name>A0A543NLX1_9ACTN</name>
<reference evidence="1 2" key="1">
    <citation type="submission" date="2019-06" db="EMBL/GenBank/DDBJ databases">
        <title>Sequencing the genomes of 1000 actinobacteria strains.</title>
        <authorList>
            <person name="Klenk H.-P."/>
        </authorList>
    </citation>
    <scope>NUCLEOTIDE SEQUENCE [LARGE SCALE GENOMIC DNA]</scope>
    <source>
        <strain evidence="1 2">DSM 45015</strain>
    </source>
</reference>
<evidence type="ECO:0000313" key="1">
    <source>
        <dbReference type="EMBL" id="TQN32831.1"/>
    </source>
</evidence>
<dbReference type="Proteomes" id="UP000317422">
    <property type="component" value="Unassembled WGS sequence"/>
</dbReference>
<dbReference type="AlphaFoldDB" id="A0A543NLX1"/>
<dbReference type="OrthoDB" id="3527985at2"/>
<keyword evidence="2" id="KW-1185">Reference proteome</keyword>
<accession>A0A543NLX1</accession>
<dbReference type="EMBL" id="VFQC01000001">
    <property type="protein sequence ID" value="TQN32831.1"/>
    <property type="molecule type" value="Genomic_DNA"/>
</dbReference>
<dbReference type="RefSeq" id="WP_141924279.1">
    <property type="nucleotide sequence ID" value="NZ_VFQC01000001.1"/>
</dbReference>
<protein>
    <submittedName>
        <fullName evidence="1">Uncharacterized protein</fullName>
    </submittedName>
</protein>
<evidence type="ECO:0000313" key="2">
    <source>
        <dbReference type="Proteomes" id="UP000317422"/>
    </source>
</evidence>
<sequence length="62" mass="6909">MEYEGNADPVRRLSRALLVEGLDDWVMFSELNWIVKQLTGDSSWEAAFGIGIPAIRGLIEDG</sequence>
<organism evidence="1 2">
    <name type="scientific">Haloactinospora alba</name>
    <dbReference type="NCBI Taxonomy" id="405555"/>
    <lineage>
        <taxon>Bacteria</taxon>
        <taxon>Bacillati</taxon>
        <taxon>Actinomycetota</taxon>
        <taxon>Actinomycetes</taxon>
        <taxon>Streptosporangiales</taxon>
        <taxon>Nocardiopsidaceae</taxon>
        <taxon>Haloactinospora</taxon>
    </lineage>
</organism>
<proteinExistence type="predicted"/>